<evidence type="ECO:0000256" key="5">
    <source>
        <dbReference type="ARBA" id="ARBA00022989"/>
    </source>
</evidence>
<name>A0A9X7VWQ2_9BACL</name>
<dbReference type="RefSeq" id="WP_206655845.1">
    <property type="nucleotide sequence ID" value="NZ_CP071182.1"/>
</dbReference>
<dbReference type="EMBL" id="CP071182">
    <property type="protein sequence ID" value="QSO46476.1"/>
    <property type="molecule type" value="Genomic_DNA"/>
</dbReference>
<feature type="transmembrane region" description="Helical" evidence="7">
    <location>
        <begin position="260"/>
        <end position="282"/>
    </location>
</feature>
<keyword evidence="6 7" id="KW-0472">Membrane</keyword>
<evidence type="ECO:0000256" key="2">
    <source>
        <dbReference type="ARBA" id="ARBA00022448"/>
    </source>
</evidence>
<keyword evidence="3" id="KW-1003">Cell membrane</keyword>
<protein>
    <submittedName>
        <fullName evidence="9">MFS transporter</fullName>
    </submittedName>
</protein>
<evidence type="ECO:0000256" key="6">
    <source>
        <dbReference type="ARBA" id="ARBA00023136"/>
    </source>
</evidence>
<evidence type="ECO:0000256" key="1">
    <source>
        <dbReference type="ARBA" id="ARBA00004651"/>
    </source>
</evidence>
<accession>A0A9X7VWQ2</accession>
<dbReference type="KEGG" id="afx:JZ786_18700"/>
<evidence type="ECO:0000256" key="4">
    <source>
        <dbReference type="ARBA" id="ARBA00022692"/>
    </source>
</evidence>
<feature type="transmembrane region" description="Helical" evidence="7">
    <location>
        <begin position="313"/>
        <end position="337"/>
    </location>
</feature>
<comment type="subcellular location">
    <subcellularLocation>
        <location evidence="1">Cell membrane</location>
        <topology evidence="1">Multi-pass membrane protein</topology>
    </subcellularLocation>
</comment>
<evidence type="ECO:0000313" key="9">
    <source>
        <dbReference type="EMBL" id="QSO46476.1"/>
    </source>
</evidence>
<dbReference type="GO" id="GO:0005886">
    <property type="term" value="C:plasma membrane"/>
    <property type="evidence" value="ECO:0007669"/>
    <property type="project" value="UniProtKB-SubCell"/>
</dbReference>
<dbReference type="PANTHER" id="PTHR23513:SF6">
    <property type="entry name" value="MAJOR FACILITATOR SUPERFAMILY ASSOCIATED DOMAIN-CONTAINING PROTEIN"/>
    <property type="match status" value="1"/>
</dbReference>
<feature type="transmembrane region" description="Helical" evidence="7">
    <location>
        <begin position="80"/>
        <end position="99"/>
    </location>
</feature>
<feature type="transmembrane region" description="Helical" evidence="7">
    <location>
        <begin position="349"/>
        <end position="367"/>
    </location>
</feature>
<feature type="transmembrane region" description="Helical" evidence="7">
    <location>
        <begin position="20"/>
        <end position="42"/>
    </location>
</feature>
<evidence type="ECO:0000259" key="8">
    <source>
        <dbReference type="PROSITE" id="PS50850"/>
    </source>
</evidence>
<organism evidence="9 10">
    <name type="scientific">Alicyclobacillus mengziensis</name>
    <dbReference type="NCBI Taxonomy" id="2931921"/>
    <lineage>
        <taxon>Bacteria</taxon>
        <taxon>Bacillati</taxon>
        <taxon>Bacillota</taxon>
        <taxon>Bacilli</taxon>
        <taxon>Bacillales</taxon>
        <taxon>Alicyclobacillaceae</taxon>
        <taxon>Alicyclobacillus</taxon>
    </lineage>
</organism>
<dbReference type="PANTHER" id="PTHR23513">
    <property type="entry name" value="INTEGRAL MEMBRANE EFFLUX PROTEIN-RELATED"/>
    <property type="match status" value="1"/>
</dbReference>
<dbReference type="SUPFAM" id="SSF103473">
    <property type="entry name" value="MFS general substrate transporter"/>
    <property type="match status" value="1"/>
</dbReference>
<dbReference type="AlphaFoldDB" id="A0A9X7VWQ2"/>
<dbReference type="InterPro" id="IPR010290">
    <property type="entry name" value="TM_effector"/>
</dbReference>
<evidence type="ECO:0000256" key="7">
    <source>
        <dbReference type="SAM" id="Phobius"/>
    </source>
</evidence>
<dbReference type="InterPro" id="IPR036259">
    <property type="entry name" value="MFS_trans_sf"/>
</dbReference>
<feature type="domain" description="Major facilitator superfamily (MFS) profile" evidence="8">
    <location>
        <begin position="1"/>
        <end position="403"/>
    </location>
</feature>
<dbReference type="Gene3D" id="1.20.1250.20">
    <property type="entry name" value="MFS general substrate transporter like domains"/>
    <property type="match status" value="1"/>
</dbReference>
<feature type="transmembrane region" description="Helical" evidence="7">
    <location>
        <begin position="289"/>
        <end position="307"/>
    </location>
</feature>
<keyword evidence="5 7" id="KW-1133">Transmembrane helix</keyword>
<keyword evidence="4 7" id="KW-0812">Transmembrane</keyword>
<keyword evidence="10" id="KW-1185">Reference proteome</keyword>
<feature type="transmembrane region" description="Helical" evidence="7">
    <location>
        <begin position="175"/>
        <end position="193"/>
    </location>
</feature>
<gene>
    <name evidence="9" type="ORF">JZ786_18700</name>
</gene>
<proteinExistence type="predicted"/>
<dbReference type="CDD" id="cd06173">
    <property type="entry name" value="MFS_MefA_like"/>
    <property type="match status" value="1"/>
</dbReference>
<dbReference type="Pfam" id="PF05977">
    <property type="entry name" value="MFS_3"/>
    <property type="match status" value="1"/>
</dbReference>
<dbReference type="Proteomes" id="UP000663505">
    <property type="component" value="Chromosome"/>
</dbReference>
<dbReference type="GO" id="GO:0022857">
    <property type="term" value="F:transmembrane transporter activity"/>
    <property type="evidence" value="ECO:0007669"/>
    <property type="project" value="InterPro"/>
</dbReference>
<keyword evidence="2" id="KW-0813">Transport</keyword>
<feature type="transmembrane region" description="Helical" evidence="7">
    <location>
        <begin position="379"/>
        <end position="398"/>
    </location>
</feature>
<sequence>MSRLFRMFSSFRYSDYRWLWLIVAFSNAGVWSFTLTVTMQVYNITHSSFWSGALIFASMAPSIVGAPIVGVLADKLERRVLMLAAVVLSLIVLGVLYSMTITHVLSPMGMIIMSLMFGLASSTISVSVNALVPTLVPRDGLYNAYSLQAVGQRGTEFVGPILAAPLYAAFGPQSVYLFCAGIYLLTLVLIFRLKVPRVQVVDKEAFFQALARGFHYIRSSRSLSAMIVLVGLHCALTMAFLGMLPVFVQKDLGLSTHSSFYGMLMSMVGLGAIIGTLVLAAITSHKVRTVLFWVSAVVSGLSLAWLGSSSTPVSSIVAILVVGSSQAVFMTITIAIVQESTVEAVRGRVTGVYLVLASGLMSLANWLYGALGVSISPRFIMLTTGLLFTIIVAAYWYVFARKDVPAVPDATTPAADLT</sequence>
<dbReference type="PROSITE" id="PS50850">
    <property type="entry name" value="MFS"/>
    <property type="match status" value="1"/>
</dbReference>
<feature type="transmembrane region" description="Helical" evidence="7">
    <location>
        <begin position="48"/>
        <end position="73"/>
    </location>
</feature>
<evidence type="ECO:0000313" key="10">
    <source>
        <dbReference type="Proteomes" id="UP000663505"/>
    </source>
</evidence>
<reference evidence="9 10" key="1">
    <citation type="submission" date="2021-02" db="EMBL/GenBank/DDBJ databases">
        <title>Alicyclobacillus curvatus sp. nov. and Alicyclobacillus mengziensis sp. nov., two acidophilic bacteria isolated from acid mine drainage.</title>
        <authorList>
            <person name="Huang Y."/>
        </authorList>
    </citation>
    <scope>NUCLEOTIDE SEQUENCE [LARGE SCALE GENOMIC DNA]</scope>
    <source>
        <strain evidence="9 10">S30H14</strain>
    </source>
</reference>
<dbReference type="InterPro" id="IPR020846">
    <property type="entry name" value="MFS_dom"/>
</dbReference>
<feature type="transmembrane region" description="Helical" evidence="7">
    <location>
        <begin position="223"/>
        <end position="248"/>
    </location>
</feature>
<evidence type="ECO:0000256" key="3">
    <source>
        <dbReference type="ARBA" id="ARBA00022475"/>
    </source>
</evidence>